<evidence type="ECO:0000313" key="3">
    <source>
        <dbReference type="Proteomes" id="UP000201465"/>
    </source>
</evidence>
<gene>
    <name evidence="2" type="ORF">BQ3484_30</name>
</gene>
<sequence length="314" mass="37387">MFVKFSPNMEHTSTENYYNLLVALNEKVERITSCSHNTHPKLKVKPLVPYFYGSTSPDLEVNDKDEFVLVSYEVIFTPAHLPGSEESSLWKEDIRKFFGAKYENYDTLIMVQYEYYDAFVGEHLPCTMEVENCYGDRCRKEMHVYHSGIWCESCHGEFEENIDFNLGFFINDTVYMKDFPKQCIISIEKKTKPVPDSFALEEHLGKLRQKVVLAEGIKKRLETWEEETSRLKRDLLDRREKEKQSLLSCQNKDYSNMLQKINNVLNHKKREKEIKEREEKIKALEEDNRRKREELEKQLRELEEEQARLKELVN</sequence>
<name>A0A1M7XUA9_9VIRU</name>
<dbReference type="OrthoDB" id="39274at10239"/>
<proteinExistence type="predicted"/>
<accession>A0A1M7XUA9</accession>
<keyword evidence="3" id="KW-1185">Reference proteome</keyword>
<dbReference type="KEGG" id="vg:30523252"/>
<evidence type="ECO:0000313" key="2">
    <source>
        <dbReference type="EMBL" id="SHO33098.1"/>
    </source>
</evidence>
<reference evidence="2 3" key="1">
    <citation type="submission" date="2016-11" db="EMBL/GenBank/DDBJ databases">
        <authorList>
            <consortium name="Urmite Genomes"/>
        </authorList>
    </citation>
    <scope>NUCLEOTIDE SEQUENCE [LARGE SCALE GENOMIC DNA]</scope>
    <source>
        <strain evidence="2 3">A11</strain>
    </source>
</reference>
<dbReference type="RefSeq" id="YP_009328970.1">
    <property type="nucleotide sequence ID" value="NC_032108.1"/>
</dbReference>
<dbReference type="Proteomes" id="UP000201465">
    <property type="component" value="Segment"/>
</dbReference>
<protein>
    <submittedName>
        <fullName evidence="2">Uncharacterized protein</fullName>
    </submittedName>
</protein>
<dbReference type="EMBL" id="LT671577">
    <property type="protein sequence ID" value="SHO33098.1"/>
    <property type="molecule type" value="Genomic_DNA"/>
</dbReference>
<organism evidence="2 3">
    <name type="scientific">Cedratvirus A11</name>
    <dbReference type="NCBI Taxonomy" id="1903266"/>
    <lineage>
        <taxon>Viruses</taxon>
        <taxon>Pithoviruses</taxon>
        <taxon>Orthocedratvirinae</taxon>
        <taxon>Alphacedratvirus</taxon>
        <taxon>Alphacedratvirus aljazairmassiliense</taxon>
    </lineage>
</organism>
<dbReference type="GeneID" id="30523252"/>
<feature type="coiled-coil region" evidence="1">
    <location>
        <begin position="214"/>
        <end position="312"/>
    </location>
</feature>
<keyword evidence="1" id="KW-0175">Coiled coil</keyword>
<evidence type="ECO:0000256" key="1">
    <source>
        <dbReference type="SAM" id="Coils"/>
    </source>
</evidence>